<sequence length="83" mass="9398">MKRDHAKEVEFSAYPDGHAQRYEDLVLMQRWEHPPLFLVHSLLPAEVRAGTYAKPPQSILGNCPTQPHIDDDVADHAAGNLKR</sequence>
<evidence type="ECO:0000256" key="1">
    <source>
        <dbReference type="SAM" id="MobiDB-lite"/>
    </source>
</evidence>
<feature type="region of interest" description="Disordered" evidence="1">
    <location>
        <begin position="62"/>
        <end position="83"/>
    </location>
</feature>
<proteinExistence type="predicted"/>
<organism evidence="2 3">
    <name type="scientific">Pocillopora damicornis</name>
    <name type="common">Cauliflower coral</name>
    <name type="synonym">Millepora damicornis</name>
    <dbReference type="NCBI Taxonomy" id="46731"/>
    <lineage>
        <taxon>Eukaryota</taxon>
        <taxon>Metazoa</taxon>
        <taxon>Cnidaria</taxon>
        <taxon>Anthozoa</taxon>
        <taxon>Hexacorallia</taxon>
        <taxon>Scleractinia</taxon>
        <taxon>Astrocoeniina</taxon>
        <taxon>Pocilloporidae</taxon>
        <taxon>Pocillopora</taxon>
    </lineage>
</organism>
<protein>
    <submittedName>
        <fullName evidence="2">Uncharacterized protein</fullName>
    </submittedName>
</protein>
<evidence type="ECO:0000313" key="2">
    <source>
        <dbReference type="EMBL" id="RMX53746.1"/>
    </source>
</evidence>
<keyword evidence="3" id="KW-1185">Reference proteome</keyword>
<name>A0A3M6UJC0_POCDA</name>
<dbReference type="AlphaFoldDB" id="A0A3M6UJC0"/>
<dbReference type="Proteomes" id="UP000275408">
    <property type="component" value="Unassembled WGS sequence"/>
</dbReference>
<dbReference type="EMBL" id="RCHS01001413">
    <property type="protein sequence ID" value="RMX53746.1"/>
    <property type="molecule type" value="Genomic_DNA"/>
</dbReference>
<comment type="caution">
    <text evidence="2">The sequence shown here is derived from an EMBL/GenBank/DDBJ whole genome shotgun (WGS) entry which is preliminary data.</text>
</comment>
<gene>
    <name evidence="2" type="ORF">pdam_00000450</name>
</gene>
<reference evidence="2 3" key="1">
    <citation type="journal article" date="2018" name="Sci. Rep.">
        <title>Comparative analysis of the Pocillopora damicornis genome highlights role of immune system in coral evolution.</title>
        <authorList>
            <person name="Cunning R."/>
            <person name="Bay R.A."/>
            <person name="Gillette P."/>
            <person name="Baker A.C."/>
            <person name="Traylor-Knowles N."/>
        </authorList>
    </citation>
    <scope>NUCLEOTIDE SEQUENCE [LARGE SCALE GENOMIC DNA]</scope>
    <source>
        <strain evidence="2">RSMAS</strain>
        <tissue evidence="2">Whole animal</tissue>
    </source>
</reference>
<accession>A0A3M6UJC0</accession>
<evidence type="ECO:0000313" key="3">
    <source>
        <dbReference type="Proteomes" id="UP000275408"/>
    </source>
</evidence>